<comment type="caution">
    <text evidence="1">The sequence shown here is derived from an EMBL/GenBank/DDBJ whole genome shotgun (WGS) entry which is preliminary data.</text>
</comment>
<evidence type="ECO:0000313" key="1">
    <source>
        <dbReference type="EMBL" id="MCP8970091.1"/>
    </source>
</evidence>
<dbReference type="AlphaFoldDB" id="A0AA42BR65"/>
<gene>
    <name evidence="1" type="ORF">NK662_16325</name>
</gene>
<evidence type="ECO:0008006" key="3">
    <source>
        <dbReference type="Google" id="ProtNLM"/>
    </source>
</evidence>
<dbReference type="EMBL" id="JANCLT010000009">
    <property type="protein sequence ID" value="MCP8970091.1"/>
    <property type="molecule type" value="Genomic_DNA"/>
</dbReference>
<dbReference type="RefSeq" id="WP_254760010.1">
    <property type="nucleotide sequence ID" value="NZ_JANCLT010000009.1"/>
</dbReference>
<accession>A0AA42BR65</accession>
<organism evidence="1 2">
    <name type="scientific">Ectobacillus ponti</name>
    <dbReference type="NCBI Taxonomy" id="2961894"/>
    <lineage>
        <taxon>Bacteria</taxon>
        <taxon>Bacillati</taxon>
        <taxon>Bacillota</taxon>
        <taxon>Bacilli</taxon>
        <taxon>Bacillales</taxon>
        <taxon>Bacillaceae</taxon>
        <taxon>Ectobacillus</taxon>
    </lineage>
</organism>
<evidence type="ECO:0000313" key="2">
    <source>
        <dbReference type="Proteomes" id="UP001156102"/>
    </source>
</evidence>
<reference evidence="1" key="1">
    <citation type="submission" date="2022-07" db="EMBL/GenBank/DDBJ databases">
        <authorList>
            <person name="Li W.-J."/>
            <person name="Deng Q.-Q."/>
        </authorList>
    </citation>
    <scope>NUCLEOTIDE SEQUENCE</scope>
    <source>
        <strain evidence="1">SYSU M60031</strain>
    </source>
</reference>
<protein>
    <recommendedName>
        <fullName evidence="3">YtxH domain-containing protein</fullName>
    </recommendedName>
</protein>
<dbReference type="Proteomes" id="UP001156102">
    <property type="component" value="Unassembled WGS sequence"/>
</dbReference>
<keyword evidence="2" id="KW-1185">Reference proteome</keyword>
<sequence>MVSLLYFIFGGFVSGGLTYTSMKEVGSRLKNTMYDSLNDSTEELQKDLEEIKKEMPDVIDVAFEKV</sequence>
<proteinExistence type="predicted"/>
<name>A0AA42BR65_9BACI</name>